<evidence type="ECO:0000313" key="2">
    <source>
        <dbReference type="Proteomes" id="UP000053477"/>
    </source>
</evidence>
<dbReference type="Gene3D" id="3.80.10.10">
    <property type="entry name" value="Ribonuclease Inhibitor"/>
    <property type="match status" value="1"/>
</dbReference>
<organism evidence="1 2">
    <name type="scientific">Schizopora paradoxa</name>
    <dbReference type="NCBI Taxonomy" id="27342"/>
    <lineage>
        <taxon>Eukaryota</taxon>
        <taxon>Fungi</taxon>
        <taxon>Dikarya</taxon>
        <taxon>Basidiomycota</taxon>
        <taxon>Agaricomycotina</taxon>
        <taxon>Agaricomycetes</taxon>
        <taxon>Hymenochaetales</taxon>
        <taxon>Schizoporaceae</taxon>
        <taxon>Schizopora</taxon>
    </lineage>
</organism>
<accession>A0A0H2RCB5</accession>
<dbReference type="InParanoid" id="A0A0H2RCB5"/>
<name>A0A0H2RCB5_9AGAM</name>
<proteinExistence type="predicted"/>
<dbReference type="Proteomes" id="UP000053477">
    <property type="component" value="Unassembled WGS sequence"/>
</dbReference>
<dbReference type="AlphaFoldDB" id="A0A0H2RCB5"/>
<keyword evidence="2" id="KW-1185">Reference proteome</keyword>
<dbReference type="EMBL" id="KQ086158">
    <property type="protein sequence ID" value="KLO07143.1"/>
    <property type="molecule type" value="Genomic_DNA"/>
</dbReference>
<reference evidence="1 2" key="1">
    <citation type="submission" date="2015-04" db="EMBL/GenBank/DDBJ databases">
        <title>Complete genome sequence of Schizopora paradoxa KUC8140, a cosmopolitan wood degrader in East Asia.</title>
        <authorList>
            <consortium name="DOE Joint Genome Institute"/>
            <person name="Min B."/>
            <person name="Park H."/>
            <person name="Jang Y."/>
            <person name="Kim J.-J."/>
            <person name="Kim K.H."/>
            <person name="Pangilinan J."/>
            <person name="Lipzen A."/>
            <person name="Riley R."/>
            <person name="Grigoriev I.V."/>
            <person name="Spatafora J.W."/>
            <person name="Choi I.-G."/>
        </authorList>
    </citation>
    <scope>NUCLEOTIDE SEQUENCE [LARGE SCALE GENOMIC DNA]</scope>
    <source>
        <strain evidence="1 2">KUC8140</strain>
    </source>
</reference>
<dbReference type="InterPro" id="IPR032675">
    <property type="entry name" value="LRR_dom_sf"/>
</dbReference>
<protein>
    <submittedName>
        <fullName evidence="1">Uncharacterized protein</fullName>
    </submittedName>
</protein>
<gene>
    <name evidence="1" type="ORF">SCHPADRAFT_894903</name>
</gene>
<evidence type="ECO:0000313" key="1">
    <source>
        <dbReference type="EMBL" id="KLO07143.1"/>
    </source>
</evidence>
<dbReference type="SUPFAM" id="SSF52047">
    <property type="entry name" value="RNI-like"/>
    <property type="match status" value="1"/>
</dbReference>
<sequence length="545" mass="61126">MLSQIVRNLVFDPPPTLQSTRKRRIPNSRLQAEKSPGELGIEALPPELLIRILELAAGIEDDGVKEPMNLSVLPAVTKFIFSKKKYKERGDLPASEMSRYSLVNKRWHSACRTLVSKVLYIDLKSRSIFSSCSTIQKKLNSIPFSPARIDIVEQRSVGFWTRRLTVEVSREMMGDSSAMNGFVGVVRSCPRLEFLRINLGTMPTRSSAVTTPTFESDILELCVNLGDVLAEFDALHSLSLTFPMSNTSGTSIVKSISKIRCLKTLHLQDTAHKLPISATSKLRGEEVTFEELRMLALESHVFGGSFLGDAINECKFPKLETLLLSGSVSTRFDAHIRNRSSLKNLMICVDNDTYMGYIHELLNITLFSSLTSLIIPYGVDLSDEFPNLQYIGLIGDLATERTLCATIHQICATMDQLASLRHFPSLKATHFIEISSFELDRAACRCADRNRWTSWAKRLLTHNVEIIDSEGHIVHPFDFSFDESLPFIDISNTIKMDIGYLADDEFEPSLVDIFTRARRGRFSESGIAASMGSWTCHADVVERDQ</sequence>